<dbReference type="EMBL" id="QKKF02022179">
    <property type="protein sequence ID" value="RZF38569.1"/>
    <property type="molecule type" value="Genomic_DNA"/>
</dbReference>
<feature type="compositionally biased region" description="Basic and acidic residues" evidence="1">
    <location>
        <begin position="564"/>
        <end position="575"/>
    </location>
</feature>
<name>A0A482WYC3_LAOST</name>
<evidence type="ECO:0000313" key="3">
    <source>
        <dbReference type="Proteomes" id="UP000291343"/>
    </source>
</evidence>
<reference evidence="2 3" key="1">
    <citation type="journal article" date="2017" name="Gigascience">
        <title>Genome sequence of the small brown planthopper, Laodelphax striatellus.</title>
        <authorList>
            <person name="Zhu J."/>
            <person name="Jiang F."/>
            <person name="Wang X."/>
            <person name="Yang P."/>
            <person name="Bao Y."/>
            <person name="Zhao W."/>
            <person name="Wang W."/>
            <person name="Lu H."/>
            <person name="Wang Q."/>
            <person name="Cui N."/>
            <person name="Li J."/>
            <person name="Chen X."/>
            <person name="Luo L."/>
            <person name="Yu J."/>
            <person name="Kang L."/>
            <person name="Cui F."/>
        </authorList>
    </citation>
    <scope>NUCLEOTIDE SEQUENCE [LARGE SCALE GENOMIC DNA]</scope>
    <source>
        <strain evidence="2">Lst14</strain>
    </source>
</reference>
<organism evidence="2 3">
    <name type="scientific">Laodelphax striatellus</name>
    <name type="common">Small brown planthopper</name>
    <name type="synonym">Delphax striatella</name>
    <dbReference type="NCBI Taxonomy" id="195883"/>
    <lineage>
        <taxon>Eukaryota</taxon>
        <taxon>Metazoa</taxon>
        <taxon>Ecdysozoa</taxon>
        <taxon>Arthropoda</taxon>
        <taxon>Hexapoda</taxon>
        <taxon>Insecta</taxon>
        <taxon>Pterygota</taxon>
        <taxon>Neoptera</taxon>
        <taxon>Paraneoptera</taxon>
        <taxon>Hemiptera</taxon>
        <taxon>Auchenorrhyncha</taxon>
        <taxon>Fulgoroidea</taxon>
        <taxon>Delphacidae</taxon>
        <taxon>Criomorphinae</taxon>
        <taxon>Laodelphax</taxon>
    </lineage>
</organism>
<feature type="region of interest" description="Disordered" evidence="1">
    <location>
        <begin position="849"/>
        <end position="885"/>
    </location>
</feature>
<feature type="compositionally biased region" description="Basic and acidic residues" evidence="1">
    <location>
        <begin position="158"/>
        <end position="182"/>
    </location>
</feature>
<evidence type="ECO:0000313" key="2">
    <source>
        <dbReference type="EMBL" id="RZF38569.1"/>
    </source>
</evidence>
<feature type="compositionally biased region" description="Basic and acidic residues" evidence="1">
    <location>
        <begin position="326"/>
        <end position="341"/>
    </location>
</feature>
<feature type="compositionally biased region" description="Basic and acidic residues" evidence="1">
    <location>
        <begin position="238"/>
        <end position="270"/>
    </location>
</feature>
<feature type="compositionally biased region" description="Basic and acidic residues" evidence="1">
    <location>
        <begin position="423"/>
        <end position="447"/>
    </location>
</feature>
<proteinExistence type="predicted"/>
<feature type="compositionally biased region" description="Basic and acidic residues" evidence="1">
    <location>
        <begin position="529"/>
        <end position="545"/>
    </location>
</feature>
<accession>A0A482WYC3</accession>
<feature type="compositionally biased region" description="Basic and acidic residues" evidence="1">
    <location>
        <begin position="109"/>
        <end position="136"/>
    </location>
</feature>
<feature type="compositionally biased region" description="Basic and acidic residues" evidence="1">
    <location>
        <begin position="499"/>
        <end position="516"/>
    </location>
</feature>
<evidence type="ECO:0000256" key="1">
    <source>
        <dbReference type="SAM" id="MobiDB-lite"/>
    </source>
</evidence>
<comment type="caution">
    <text evidence="2">The sequence shown here is derived from an EMBL/GenBank/DDBJ whole genome shotgun (WGS) entry which is preliminary data.</text>
</comment>
<feature type="compositionally biased region" description="Basic and acidic residues" evidence="1">
    <location>
        <begin position="358"/>
        <end position="369"/>
    </location>
</feature>
<feature type="compositionally biased region" description="Polar residues" evidence="1">
    <location>
        <begin position="226"/>
        <end position="237"/>
    </location>
</feature>
<feature type="compositionally biased region" description="Low complexity" evidence="1">
    <location>
        <begin position="183"/>
        <end position="197"/>
    </location>
</feature>
<dbReference type="OrthoDB" id="10633591at2759"/>
<keyword evidence="3" id="KW-1185">Reference proteome</keyword>
<dbReference type="AlphaFoldDB" id="A0A482WYC3"/>
<feature type="compositionally biased region" description="Basic and acidic residues" evidence="1">
    <location>
        <begin position="869"/>
        <end position="883"/>
    </location>
</feature>
<feature type="compositionally biased region" description="Basic and acidic residues" evidence="1">
    <location>
        <begin position="455"/>
        <end position="475"/>
    </location>
</feature>
<gene>
    <name evidence="2" type="ORF">LSTR_LSTR015103</name>
</gene>
<feature type="region of interest" description="Disordered" evidence="1">
    <location>
        <begin position="1"/>
        <end position="96"/>
    </location>
</feature>
<feature type="compositionally biased region" description="Basic and acidic residues" evidence="1">
    <location>
        <begin position="588"/>
        <end position="598"/>
    </location>
</feature>
<feature type="compositionally biased region" description="Basic and acidic residues" evidence="1">
    <location>
        <begin position="290"/>
        <end position="311"/>
    </location>
</feature>
<dbReference type="InParanoid" id="A0A482WYC3"/>
<feature type="region of interest" description="Disordered" evidence="1">
    <location>
        <begin position="218"/>
        <end position="604"/>
    </location>
</feature>
<protein>
    <submittedName>
        <fullName evidence="2">Uncharacterized protein</fullName>
    </submittedName>
</protein>
<sequence>MKSSTDSSEVIIKSSGKFSSQDKSDKQKIEKNKFDLELDGNSSSESRTISDKDVHFQEGFEIDTTKSSTTDSTSSKVFSQTVSNQSETKQISSSDSMFIANESNKHSIVEDNIKQTDKHISDSKQIVDKGTQKEQSVRLVGGKIVKSGVDDYSYYTSKSKEKKHDSDVTTDFQKKERTDDSNKYSSISNTSSDITQSGTSSRFDKKTADDQMQFIAAEKLSKDTTQKSVGQFSSSKQYDTKISSKELYSRGETTYIKDDMSDKVSKDSNTKTKNITSSDSFSSASTSNVSEDKRTDKEKKTITDDKSENRWQNRPAAGKPSTKRSPSPEKVKDEQQPDEPVKSQWKKSPAAGMPFGYSDHHAFSKHDESTSQWKDLPAAGKPTPQETTHSPEKNKEKKPSKHDEPMKSQWKNLPAAGMPSGYSDHHDSEDYSTNKDKQPSKPDESTKTGKPSGYSEHHDYSEGYPTDKDVRDKPNNIKKSLPAAGKPTQTTPRSQSPEKTQKEKPHKPEEPAKSQWKDLPAAGKPSGYSEHHDYSKEYPTDRDGIKDDEDNARKSSTKSVKRSPSPEKSSDGPDKKPKKSKPAAGKPTHTDKPEKVIDSKTTIDSSQQVIDDGFDIVMTDAVRMIGGKIVKTKVKTKVIKQDVNKGRRKSTESVDSSATYCVDEPMIVEFPYLDDTDHTTMIMYDNDLEAGRMMDFDDSKTITKVGREVWEKSDKISASKKISSSTSKTAVSKKSQSTKTTVYETRVMNEKGEWITTTKRDEQVLQPEITDFIVTERGATKVEDSFKRHTDTKVIRDDRVINETVRAQAVTEDVRVQQKDIREKTVVDKKDVTNVDVSSESFIVHEGKTEEQRMIQSAKDVTSKTTKVTRQEKPKPKPKEQPPKEQCICEICTCG</sequence>
<feature type="compositionally biased region" description="Polar residues" evidence="1">
    <location>
        <begin position="859"/>
        <end position="868"/>
    </location>
</feature>
<feature type="compositionally biased region" description="Polar residues" evidence="1">
    <location>
        <begin position="77"/>
        <end position="96"/>
    </location>
</feature>
<feature type="compositionally biased region" description="Basic and acidic residues" evidence="1">
    <location>
        <begin position="48"/>
        <end position="58"/>
    </location>
</feature>
<feature type="region of interest" description="Disordered" evidence="1">
    <location>
        <begin position="109"/>
        <end position="142"/>
    </location>
</feature>
<feature type="compositionally biased region" description="Basic and acidic residues" evidence="1">
    <location>
        <begin position="389"/>
        <end position="406"/>
    </location>
</feature>
<feature type="region of interest" description="Disordered" evidence="1">
    <location>
        <begin position="155"/>
        <end position="206"/>
    </location>
</feature>
<feature type="compositionally biased region" description="Low complexity" evidence="1">
    <location>
        <begin position="65"/>
        <end position="76"/>
    </location>
</feature>
<feature type="compositionally biased region" description="Basic and acidic residues" evidence="1">
    <location>
        <begin position="20"/>
        <end position="36"/>
    </location>
</feature>
<dbReference type="Proteomes" id="UP000291343">
    <property type="component" value="Unassembled WGS sequence"/>
</dbReference>
<feature type="compositionally biased region" description="Low complexity" evidence="1">
    <location>
        <begin position="277"/>
        <end position="289"/>
    </location>
</feature>